<dbReference type="Proteomes" id="UP001165060">
    <property type="component" value="Unassembled WGS sequence"/>
</dbReference>
<proteinExistence type="predicted"/>
<name>A0ABQ6M8G9_9STRA</name>
<reference evidence="2 3" key="1">
    <citation type="journal article" date="2023" name="Commun. Biol.">
        <title>Genome analysis of Parmales, the sister group of diatoms, reveals the evolutionary specialization of diatoms from phago-mixotrophs to photoautotrophs.</title>
        <authorList>
            <person name="Ban H."/>
            <person name="Sato S."/>
            <person name="Yoshikawa S."/>
            <person name="Yamada K."/>
            <person name="Nakamura Y."/>
            <person name="Ichinomiya M."/>
            <person name="Sato N."/>
            <person name="Blanc-Mathieu R."/>
            <person name="Endo H."/>
            <person name="Kuwata A."/>
            <person name="Ogata H."/>
        </authorList>
    </citation>
    <scope>NUCLEOTIDE SEQUENCE [LARGE SCALE GENOMIC DNA]</scope>
</reference>
<organism evidence="2 3">
    <name type="scientific">Tetraparma gracilis</name>
    <dbReference type="NCBI Taxonomy" id="2962635"/>
    <lineage>
        <taxon>Eukaryota</taxon>
        <taxon>Sar</taxon>
        <taxon>Stramenopiles</taxon>
        <taxon>Ochrophyta</taxon>
        <taxon>Bolidophyceae</taxon>
        <taxon>Parmales</taxon>
        <taxon>Triparmaceae</taxon>
        <taxon>Tetraparma</taxon>
    </lineage>
</organism>
<dbReference type="EMBL" id="BRYB01001246">
    <property type="protein sequence ID" value="GMI21446.1"/>
    <property type="molecule type" value="Genomic_DNA"/>
</dbReference>
<comment type="caution">
    <text evidence="2">The sequence shown here is derived from an EMBL/GenBank/DDBJ whole genome shotgun (WGS) entry which is preliminary data.</text>
</comment>
<gene>
    <name evidence="2" type="ORF">TeGR_g9944</name>
</gene>
<dbReference type="Gene3D" id="3.40.220.10">
    <property type="entry name" value="Leucine Aminopeptidase, subunit E, domain 1"/>
    <property type="match status" value="1"/>
</dbReference>
<keyword evidence="3" id="KW-1185">Reference proteome</keyword>
<evidence type="ECO:0000259" key="1">
    <source>
        <dbReference type="PROSITE" id="PS51154"/>
    </source>
</evidence>
<evidence type="ECO:0000313" key="3">
    <source>
        <dbReference type="Proteomes" id="UP001165060"/>
    </source>
</evidence>
<dbReference type="PANTHER" id="PTHR11106">
    <property type="entry name" value="GANGLIOSIDE INDUCED DIFFERENTIATION ASSOCIATED PROTEIN 2-RELATED"/>
    <property type="match status" value="1"/>
</dbReference>
<dbReference type="SUPFAM" id="SSF52949">
    <property type="entry name" value="Macro domain-like"/>
    <property type="match status" value="1"/>
</dbReference>
<dbReference type="PROSITE" id="PS51154">
    <property type="entry name" value="MACRO"/>
    <property type="match status" value="1"/>
</dbReference>
<dbReference type="SMART" id="SM00506">
    <property type="entry name" value="A1pp"/>
    <property type="match status" value="1"/>
</dbReference>
<evidence type="ECO:0000313" key="2">
    <source>
        <dbReference type="EMBL" id="GMI21446.1"/>
    </source>
</evidence>
<dbReference type="Pfam" id="PF01661">
    <property type="entry name" value="Macro"/>
    <property type="match status" value="1"/>
</dbReference>
<protein>
    <recommendedName>
        <fullName evidence="1">Macro domain-containing protein</fullName>
    </recommendedName>
</protein>
<dbReference type="PANTHER" id="PTHR11106:SF27">
    <property type="entry name" value="MACRO DOMAIN-CONTAINING PROTEIN"/>
    <property type="match status" value="1"/>
</dbReference>
<dbReference type="InterPro" id="IPR002589">
    <property type="entry name" value="Macro_dom"/>
</dbReference>
<accession>A0ABQ6M8G9</accession>
<feature type="domain" description="Macro" evidence="1">
    <location>
        <begin position="1"/>
        <end position="195"/>
    </location>
</feature>
<sequence length="205" mass="21482">MSLHLRVLVGDISSHVASAIAVSSNQALAGAQNPSYWRFAGRRSTNNSVREKAGPELALHCIRLGRELDEGEAVSTPAFDLRSASHIIHANVPDGMYVTPGGNDKHLQTLELPVLRRSFASVLEAAAASGADSVAIPALGCGVLGWSPGLSAGAAAAAIKGHAAEASDMRLRRVDLVLATGGMRDVWRGVFERELGLGGEDGWRL</sequence>
<dbReference type="InterPro" id="IPR043472">
    <property type="entry name" value="Macro_dom-like"/>
</dbReference>